<name>A0A835I662_9MAGN</name>
<keyword evidence="2" id="KW-1185">Reference proteome</keyword>
<evidence type="ECO:0000313" key="2">
    <source>
        <dbReference type="Proteomes" id="UP000631114"/>
    </source>
</evidence>
<protein>
    <recommendedName>
        <fullName evidence="3">Phloem protein 2</fullName>
    </recommendedName>
</protein>
<proteinExistence type="predicted"/>
<evidence type="ECO:0000313" key="1">
    <source>
        <dbReference type="EMBL" id="KAF9610832.1"/>
    </source>
</evidence>
<comment type="caution">
    <text evidence="1">The sequence shown here is derived from an EMBL/GenBank/DDBJ whole genome shotgun (WGS) entry which is preliminary data.</text>
</comment>
<dbReference type="OrthoDB" id="533833at2759"/>
<dbReference type="InterPro" id="IPR052147">
    <property type="entry name" value="PP2-like/Lectin"/>
</dbReference>
<dbReference type="GO" id="GO:0030246">
    <property type="term" value="F:carbohydrate binding"/>
    <property type="evidence" value="ECO:0007669"/>
    <property type="project" value="InterPro"/>
</dbReference>
<dbReference type="InterPro" id="IPR025886">
    <property type="entry name" value="PP2-like"/>
</dbReference>
<dbReference type="Proteomes" id="UP000631114">
    <property type="component" value="Unassembled WGS sequence"/>
</dbReference>
<dbReference type="Pfam" id="PF14299">
    <property type="entry name" value="PP2"/>
    <property type="match status" value="1"/>
</dbReference>
<evidence type="ECO:0008006" key="3">
    <source>
        <dbReference type="Google" id="ProtNLM"/>
    </source>
</evidence>
<sequence>MAAASASAKPHYEGDPNEVELVGPVIKIKPRGLDIIWGNDKRYWRIPTKNDNGSAELIQVCWLEVTALLPLSRLQVGKKYNVRFDVSLKADAFGWNKQTPLYLAAKIGKKGKYKLKSSSIASSPEAETINISLGEPLEINEDEKNSGGMLYFGLYELGGRWKGGLLIKEARVEQID</sequence>
<accession>A0A835I662</accession>
<organism evidence="1 2">
    <name type="scientific">Coptis chinensis</name>
    <dbReference type="NCBI Taxonomy" id="261450"/>
    <lineage>
        <taxon>Eukaryota</taxon>
        <taxon>Viridiplantae</taxon>
        <taxon>Streptophyta</taxon>
        <taxon>Embryophyta</taxon>
        <taxon>Tracheophyta</taxon>
        <taxon>Spermatophyta</taxon>
        <taxon>Magnoliopsida</taxon>
        <taxon>Ranunculales</taxon>
        <taxon>Ranunculaceae</taxon>
        <taxon>Coptidoideae</taxon>
        <taxon>Coptis</taxon>
    </lineage>
</organism>
<dbReference type="PANTHER" id="PTHR48478">
    <property type="entry name" value="LECTIN-LIKE"/>
    <property type="match status" value="1"/>
</dbReference>
<dbReference type="PANTHER" id="PTHR48478:SF1">
    <property type="entry name" value="LECTIN-LIKE"/>
    <property type="match status" value="1"/>
</dbReference>
<dbReference type="AlphaFoldDB" id="A0A835I662"/>
<dbReference type="EMBL" id="JADFTS010000004">
    <property type="protein sequence ID" value="KAF9610832.1"/>
    <property type="molecule type" value="Genomic_DNA"/>
</dbReference>
<gene>
    <name evidence="1" type="ORF">IFM89_025198</name>
</gene>
<reference evidence="1 2" key="1">
    <citation type="submission" date="2020-10" db="EMBL/GenBank/DDBJ databases">
        <title>The Coptis chinensis genome and diversification of protoberbering-type alkaloids.</title>
        <authorList>
            <person name="Wang B."/>
            <person name="Shu S."/>
            <person name="Song C."/>
            <person name="Liu Y."/>
        </authorList>
    </citation>
    <scope>NUCLEOTIDE SEQUENCE [LARGE SCALE GENOMIC DNA]</scope>
    <source>
        <strain evidence="1">HL-2020</strain>
        <tissue evidence="1">Leaf</tissue>
    </source>
</reference>